<feature type="transmembrane region" description="Helical" evidence="1">
    <location>
        <begin position="114"/>
        <end position="133"/>
    </location>
</feature>
<feature type="transmembrane region" description="Helical" evidence="1">
    <location>
        <begin position="33"/>
        <end position="52"/>
    </location>
</feature>
<evidence type="ECO:0000313" key="3">
    <source>
        <dbReference type="Proteomes" id="UP000176628"/>
    </source>
</evidence>
<keyword evidence="1" id="KW-1133">Transmembrane helix</keyword>
<dbReference type="Pfam" id="PF04020">
    <property type="entry name" value="Phage_holin_4_2"/>
    <property type="match status" value="1"/>
</dbReference>
<organism evidence="2 3">
    <name type="scientific">Candidatus Curtissbacteria bacterium RBG_16_39_7</name>
    <dbReference type="NCBI Taxonomy" id="1797707"/>
    <lineage>
        <taxon>Bacteria</taxon>
        <taxon>Candidatus Curtissiibacteriota</taxon>
    </lineage>
</organism>
<protein>
    <submittedName>
        <fullName evidence="2">Uncharacterized protein</fullName>
    </submittedName>
</protein>
<feature type="transmembrane region" description="Helical" evidence="1">
    <location>
        <begin position="7"/>
        <end position="27"/>
    </location>
</feature>
<evidence type="ECO:0000256" key="1">
    <source>
        <dbReference type="SAM" id="Phobius"/>
    </source>
</evidence>
<comment type="caution">
    <text evidence="2">The sequence shown here is derived from an EMBL/GenBank/DDBJ whole genome shotgun (WGS) entry which is preliminary data.</text>
</comment>
<feature type="transmembrane region" description="Helical" evidence="1">
    <location>
        <begin position="64"/>
        <end position="83"/>
    </location>
</feature>
<sequence>MKGALKSFLITAAIFAIIMLAIPSISVSNDPKTFILVAFILFLVNFFVRPLLKLAFFLPLNLLTFNVAGFAAFFAVFLLLPNFLPNFKISYYDFGGVATSGIIIPAVQLSSLQAAAVAAFIMSIFSVFLGWVFD</sequence>
<dbReference type="InterPro" id="IPR007165">
    <property type="entry name" value="Phage_holin_4_2"/>
</dbReference>
<evidence type="ECO:0000313" key="2">
    <source>
        <dbReference type="EMBL" id="OGD86852.1"/>
    </source>
</evidence>
<dbReference type="Proteomes" id="UP000176628">
    <property type="component" value="Unassembled WGS sequence"/>
</dbReference>
<accession>A0A1F5G4Q7</accession>
<dbReference type="EMBL" id="MFAV01000004">
    <property type="protein sequence ID" value="OGD86852.1"/>
    <property type="molecule type" value="Genomic_DNA"/>
</dbReference>
<name>A0A1F5G4Q7_9BACT</name>
<reference evidence="2 3" key="1">
    <citation type="journal article" date="2016" name="Nat. Commun.">
        <title>Thousands of microbial genomes shed light on interconnected biogeochemical processes in an aquifer system.</title>
        <authorList>
            <person name="Anantharaman K."/>
            <person name="Brown C.T."/>
            <person name="Hug L.A."/>
            <person name="Sharon I."/>
            <person name="Castelle C.J."/>
            <person name="Probst A.J."/>
            <person name="Thomas B.C."/>
            <person name="Singh A."/>
            <person name="Wilkins M.J."/>
            <person name="Karaoz U."/>
            <person name="Brodie E.L."/>
            <person name="Williams K.H."/>
            <person name="Hubbard S.S."/>
            <person name="Banfield J.F."/>
        </authorList>
    </citation>
    <scope>NUCLEOTIDE SEQUENCE [LARGE SCALE GENOMIC DNA]</scope>
</reference>
<keyword evidence="1" id="KW-0812">Transmembrane</keyword>
<proteinExistence type="predicted"/>
<dbReference type="AlphaFoldDB" id="A0A1F5G4Q7"/>
<gene>
    <name evidence="2" type="ORF">A2Z23_00610</name>
</gene>
<keyword evidence="1" id="KW-0472">Membrane</keyword>